<gene>
    <name evidence="1" type="ORF">SAMN06295900_105161</name>
</gene>
<dbReference type="EMBL" id="FXAH01000005">
    <property type="protein sequence ID" value="SMF31075.1"/>
    <property type="molecule type" value="Genomic_DNA"/>
</dbReference>
<accession>A0A1X7EBG7</accession>
<dbReference type="STRING" id="28094.SAMN06295900_105161"/>
<protein>
    <recommendedName>
        <fullName evidence="3">DUF3022 domain-containing protein</fullName>
    </recommendedName>
</protein>
<evidence type="ECO:0000313" key="2">
    <source>
        <dbReference type="Proteomes" id="UP000192911"/>
    </source>
</evidence>
<evidence type="ECO:0008006" key="3">
    <source>
        <dbReference type="Google" id="ProtNLM"/>
    </source>
</evidence>
<dbReference type="GeneID" id="95553756"/>
<organism evidence="1 2">
    <name type="scientific">Trinickia caryophylli</name>
    <name type="common">Paraburkholderia caryophylli</name>
    <dbReference type="NCBI Taxonomy" id="28094"/>
    <lineage>
        <taxon>Bacteria</taxon>
        <taxon>Pseudomonadati</taxon>
        <taxon>Pseudomonadota</taxon>
        <taxon>Betaproteobacteria</taxon>
        <taxon>Burkholderiales</taxon>
        <taxon>Burkholderiaceae</taxon>
        <taxon>Trinickia</taxon>
    </lineage>
</organism>
<proteinExistence type="predicted"/>
<dbReference type="Pfam" id="PF11226">
    <property type="entry name" value="DUF3022"/>
    <property type="match status" value="1"/>
</dbReference>
<dbReference type="AlphaFoldDB" id="A0A1X7EBG7"/>
<keyword evidence="2" id="KW-1185">Reference proteome</keyword>
<dbReference type="InterPro" id="IPR021389">
    <property type="entry name" value="DUF3022"/>
</dbReference>
<evidence type="ECO:0000313" key="1">
    <source>
        <dbReference type="EMBL" id="SMF31075.1"/>
    </source>
</evidence>
<dbReference type="Proteomes" id="UP000192911">
    <property type="component" value="Unassembled WGS sequence"/>
</dbReference>
<reference evidence="2" key="1">
    <citation type="submission" date="2017-04" db="EMBL/GenBank/DDBJ databases">
        <authorList>
            <person name="Varghese N."/>
            <person name="Submissions S."/>
        </authorList>
    </citation>
    <scope>NUCLEOTIDE SEQUENCE [LARGE SCALE GENOMIC DNA]</scope>
    <source>
        <strain evidence="2">Ballard 720</strain>
    </source>
</reference>
<name>A0A1X7EBG7_TRICW</name>
<dbReference type="RefSeq" id="WP_158243502.1">
    <property type="nucleotide sequence ID" value="NZ_BSQD01000004.1"/>
</dbReference>
<sequence>MTAALDVRPSVVEIEHALSKSFPYPSTAITHVTDSRGVVTIRVSWVASAATMSILDSRCALNLVFEPEATARYAALRGADRLRAREGLRTLAEDEVRAHLPTGDSDLTECNLTVGVRASTIDEAVRGRA</sequence>